<protein>
    <submittedName>
        <fullName evidence="2">Uncharacterized protein</fullName>
    </submittedName>
</protein>
<feature type="region of interest" description="Disordered" evidence="1">
    <location>
        <begin position="1"/>
        <end position="146"/>
    </location>
</feature>
<feature type="compositionally biased region" description="Low complexity" evidence="1">
    <location>
        <begin position="49"/>
        <end position="59"/>
    </location>
</feature>
<dbReference type="AlphaFoldDB" id="A0AAV7VDK4"/>
<dbReference type="EMBL" id="JANPWB010000003">
    <property type="protein sequence ID" value="KAJ1198174.1"/>
    <property type="molecule type" value="Genomic_DNA"/>
</dbReference>
<reference evidence="2" key="1">
    <citation type="journal article" date="2022" name="bioRxiv">
        <title>Sequencing and chromosome-scale assembly of the giantPleurodeles waltlgenome.</title>
        <authorList>
            <person name="Brown T."/>
            <person name="Elewa A."/>
            <person name="Iarovenko S."/>
            <person name="Subramanian E."/>
            <person name="Araus A.J."/>
            <person name="Petzold A."/>
            <person name="Susuki M."/>
            <person name="Suzuki K.-i.T."/>
            <person name="Hayashi T."/>
            <person name="Toyoda A."/>
            <person name="Oliveira C."/>
            <person name="Osipova E."/>
            <person name="Leigh N.D."/>
            <person name="Simon A."/>
            <person name="Yun M.H."/>
        </authorList>
    </citation>
    <scope>NUCLEOTIDE SEQUENCE</scope>
    <source>
        <strain evidence="2">20211129_DDA</strain>
        <tissue evidence="2">Liver</tissue>
    </source>
</reference>
<gene>
    <name evidence="2" type="ORF">NDU88_002018</name>
</gene>
<organism evidence="2 3">
    <name type="scientific">Pleurodeles waltl</name>
    <name type="common">Iberian ribbed newt</name>
    <dbReference type="NCBI Taxonomy" id="8319"/>
    <lineage>
        <taxon>Eukaryota</taxon>
        <taxon>Metazoa</taxon>
        <taxon>Chordata</taxon>
        <taxon>Craniata</taxon>
        <taxon>Vertebrata</taxon>
        <taxon>Euteleostomi</taxon>
        <taxon>Amphibia</taxon>
        <taxon>Batrachia</taxon>
        <taxon>Caudata</taxon>
        <taxon>Salamandroidea</taxon>
        <taxon>Salamandridae</taxon>
        <taxon>Pleurodelinae</taxon>
        <taxon>Pleurodeles</taxon>
    </lineage>
</organism>
<proteinExistence type="predicted"/>
<feature type="compositionally biased region" description="Basic and acidic residues" evidence="1">
    <location>
        <begin position="62"/>
        <end position="79"/>
    </location>
</feature>
<feature type="compositionally biased region" description="Low complexity" evidence="1">
    <location>
        <begin position="81"/>
        <end position="108"/>
    </location>
</feature>
<evidence type="ECO:0000313" key="2">
    <source>
        <dbReference type="EMBL" id="KAJ1198174.1"/>
    </source>
</evidence>
<evidence type="ECO:0000256" key="1">
    <source>
        <dbReference type="SAM" id="MobiDB-lite"/>
    </source>
</evidence>
<feature type="compositionally biased region" description="Basic residues" evidence="1">
    <location>
        <begin position="109"/>
        <end position="119"/>
    </location>
</feature>
<sequence length="146" mass="15050">MRRPAGNPLASRRVSTGPEGCQLHRPLTPSTHTRGPPRDSSGSPGGAAGPSRGSPGAPATQERPRSDTTADPASRRGETHSPQSPLPSTAAAPPLRTLQQAGRGSVRSARGRSRPRRFRGPPPEAQGGQQQPVSAKPRPSSSPAAL</sequence>
<feature type="compositionally biased region" description="Low complexity" evidence="1">
    <location>
        <begin position="125"/>
        <end position="146"/>
    </location>
</feature>
<evidence type="ECO:0000313" key="3">
    <source>
        <dbReference type="Proteomes" id="UP001066276"/>
    </source>
</evidence>
<comment type="caution">
    <text evidence="2">The sequence shown here is derived from an EMBL/GenBank/DDBJ whole genome shotgun (WGS) entry which is preliminary data.</text>
</comment>
<accession>A0AAV7VDK4</accession>
<keyword evidence="3" id="KW-1185">Reference proteome</keyword>
<dbReference type="Proteomes" id="UP001066276">
    <property type="component" value="Chromosome 2_1"/>
</dbReference>
<name>A0AAV7VDK4_PLEWA</name>